<proteinExistence type="inferred from homology"/>
<evidence type="ECO:0000256" key="2">
    <source>
        <dbReference type="ARBA" id="ARBA00022448"/>
    </source>
</evidence>
<dbReference type="GO" id="GO:0005886">
    <property type="term" value="C:plasma membrane"/>
    <property type="evidence" value="ECO:0007669"/>
    <property type="project" value="UniProtKB-SubCell"/>
</dbReference>
<evidence type="ECO:0000256" key="6">
    <source>
        <dbReference type="ARBA" id="ARBA00023065"/>
    </source>
</evidence>
<evidence type="ECO:0000256" key="9">
    <source>
        <dbReference type="RuleBase" id="RU010713"/>
    </source>
</evidence>
<dbReference type="OrthoDB" id="5867527at2759"/>
<sequence>MERLLASVAISIGTVVQPRNDDDIMARLSHRYTTFLLALCSIVVTTKHYVGEPINCWVPAQFTDNHEDYANKVCWVSNTYYIPFKQRIPNVDAPREMIGYYQWVPLIMLLQAAAYYLPVMIWRWLSFGSGIDCHDIIYTAKSLQNVCYEQDREKTMRYLTGQIGR</sequence>
<keyword evidence="2 9" id="KW-0813">Transport</keyword>
<keyword evidence="4 9" id="KW-0812">Transmembrane</keyword>
<keyword evidence="3" id="KW-1003">Cell membrane</keyword>
<comment type="caution">
    <text evidence="9">Lacks conserved residue(s) required for the propagation of feature annotation.</text>
</comment>
<dbReference type="AlphaFoldDB" id="A0A7I8WAH5"/>
<gene>
    <name evidence="9" type="primary">inx</name>
    <name evidence="10" type="ORF">DGYR_LOCUS12570</name>
</gene>
<dbReference type="PROSITE" id="PS51013">
    <property type="entry name" value="PANNEXIN"/>
    <property type="match status" value="1"/>
</dbReference>
<name>A0A7I8WAH5_9ANNE</name>
<keyword evidence="11" id="KW-1185">Reference proteome</keyword>
<evidence type="ECO:0000256" key="1">
    <source>
        <dbReference type="ARBA" id="ARBA00004651"/>
    </source>
</evidence>
<accession>A0A7I8WAH5</accession>
<dbReference type="InterPro" id="IPR000990">
    <property type="entry name" value="Innexin"/>
</dbReference>
<evidence type="ECO:0000256" key="8">
    <source>
        <dbReference type="ARBA" id="ARBA00023303"/>
    </source>
</evidence>
<reference evidence="10 11" key="1">
    <citation type="submission" date="2020-08" db="EMBL/GenBank/DDBJ databases">
        <authorList>
            <person name="Hejnol A."/>
        </authorList>
    </citation>
    <scope>NUCLEOTIDE SEQUENCE [LARGE SCALE GENOMIC DNA]</scope>
</reference>
<dbReference type="EMBL" id="CAJFCJ010000025">
    <property type="protein sequence ID" value="CAD5125138.1"/>
    <property type="molecule type" value="Genomic_DNA"/>
</dbReference>
<dbReference type="Proteomes" id="UP000549394">
    <property type="component" value="Unassembled WGS sequence"/>
</dbReference>
<dbReference type="PANTHER" id="PTHR11893:SF36">
    <property type="entry name" value="INNEXIN-5"/>
    <property type="match status" value="1"/>
</dbReference>
<comment type="caution">
    <text evidence="10">The sequence shown here is derived from an EMBL/GenBank/DDBJ whole genome shotgun (WGS) entry which is preliminary data.</text>
</comment>
<dbReference type="PANTHER" id="PTHR11893">
    <property type="entry name" value="INNEXIN"/>
    <property type="match status" value="1"/>
</dbReference>
<dbReference type="GO" id="GO:0034220">
    <property type="term" value="P:monoatomic ion transmembrane transport"/>
    <property type="evidence" value="ECO:0007669"/>
    <property type="project" value="UniProtKB-KW"/>
</dbReference>
<dbReference type="Pfam" id="PF00876">
    <property type="entry name" value="Innexin"/>
    <property type="match status" value="1"/>
</dbReference>
<feature type="transmembrane region" description="Helical" evidence="9">
    <location>
        <begin position="100"/>
        <end position="117"/>
    </location>
</feature>
<dbReference type="GO" id="GO:0005921">
    <property type="term" value="C:gap junction"/>
    <property type="evidence" value="ECO:0007669"/>
    <property type="project" value="UniProtKB-UniRule"/>
</dbReference>
<comment type="subcellular location">
    <subcellularLocation>
        <location evidence="1 9">Cell membrane</location>
        <topology evidence="1 9">Multi-pass membrane protein</topology>
    </subcellularLocation>
</comment>
<organism evidence="10 11">
    <name type="scientific">Dimorphilus gyrociliatus</name>
    <dbReference type="NCBI Taxonomy" id="2664684"/>
    <lineage>
        <taxon>Eukaryota</taxon>
        <taxon>Metazoa</taxon>
        <taxon>Spiralia</taxon>
        <taxon>Lophotrochozoa</taxon>
        <taxon>Annelida</taxon>
        <taxon>Polychaeta</taxon>
        <taxon>Polychaeta incertae sedis</taxon>
        <taxon>Dinophilidae</taxon>
        <taxon>Dimorphilus</taxon>
    </lineage>
</organism>
<evidence type="ECO:0000313" key="11">
    <source>
        <dbReference type="Proteomes" id="UP000549394"/>
    </source>
</evidence>
<comment type="function">
    <text evidence="9">Structural component of the gap junctions.</text>
</comment>
<keyword evidence="7 9" id="KW-0472">Membrane</keyword>
<evidence type="ECO:0000256" key="4">
    <source>
        <dbReference type="ARBA" id="ARBA00022692"/>
    </source>
</evidence>
<comment type="similarity">
    <text evidence="9">Belongs to the pannexin family.</text>
</comment>
<keyword evidence="5 9" id="KW-1133">Transmembrane helix</keyword>
<evidence type="ECO:0000256" key="3">
    <source>
        <dbReference type="ARBA" id="ARBA00022475"/>
    </source>
</evidence>
<evidence type="ECO:0000256" key="5">
    <source>
        <dbReference type="ARBA" id="ARBA00022989"/>
    </source>
</evidence>
<keyword evidence="8 9" id="KW-0407">Ion channel</keyword>
<evidence type="ECO:0000256" key="7">
    <source>
        <dbReference type="ARBA" id="ARBA00023136"/>
    </source>
</evidence>
<evidence type="ECO:0000313" key="10">
    <source>
        <dbReference type="EMBL" id="CAD5125138.1"/>
    </source>
</evidence>
<protein>
    <recommendedName>
        <fullName evidence="9">Innexin</fullName>
    </recommendedName>
</protein>
<keyword evidence="6 9" id="KW-0406">Ion transport</keyword>
<dbReference type="PRINTS" id="PR01262">
    <property type="entry name" value="INNEXIN"/>
</dbReference>